<name>A0A087M0F1_9HYPH</name>
<protein>
    <submittedName>
        <fullName evidence="2">Uncharacterized protein</fullName>
    </submittedName>
</protein>
<gene>
    <name evidence="2" type="ORF">JP75_15525</name>
</gene>
<comment type="caution">
    <text evidence="2">The sequence shown here is derived from an EMBL/GenBank/DDBJ whole genome shotgun (WGS) entry which is preliminary data.</text>
</comment>
<evidence type="ECO:0000313" key="2">
    <source>
        <dbReference type="EMBL" id="KFL30354.1"/>
    </source>
</evidence>
<evidence type="ECO:0000313" key="3">
    <source>
        <dbReference type="Proteomes" id="UP000028981"/>
    </source>
</evidence>
<keyword evidence="1" id="KW-0472">Membrane</keyword>
<dbReference type="AlphaFoldDB" id="A0A087M0F1"/>
<evidence type="ECO:0000256" key="1">
    <source>
        <dbReference type="SAM" id="Phobius"/>
    </source>
</evidence>
<keyword evidence="1" id="KW-0812">Transmembrane</keyword>
<keyword evidence="1" id="KW-1133">Transmembrane helix</keyword>
<keyword evidence="3" id="KW-1185">Reference proteome</keyword>
<organism evidence="2 3">
    <name type="scientific">Devosia riboflavina</name>
    <dbReference type="NCBI Taxonomy" id="46914"/>
    <lineage>
        <taxon>Bacteria</taxon>
        <taxon>Pseudomonadati</taxon>
        <taxon>Pseudomonadota</taxon>
        <taxon>Alphaproteobacteria</taxon>
        <taxon>Hyphomicrobiales</taxon>
        <taxon>Devosiaceae</taxon>
        <taxon>Devosia</taxon>
    </lineage>
</organism>
<proteinExistence type="predicted"/>
<dbReference type="RefSeq" id="WP_035084440.1">
    <property type="nucleotide sequence ID" value="NZ_JQGC01000014.1"/>
</dbReference>
<dbReference type="Proteomes" id="UP000028981">
    <property type="component" value="Unassembled WGS sequence"/>
</dbReference>
<accession>A0A087M0F1</accession>
<feature type="transmembrane region" description="Helical" evidence="1">
    <location>
        <begin position="34"/>
        <end position="59"/>
    </location>
</feature>
<feature type="transmembrane region" description="Helical" evidence="1">
    <location>
        <begin position="211"/>
        <end position="230"/>
    </location>
</feature>
<reference evidence="2 3" key="1">
    <citation type="submission" date="2014-08" db="EMBL/GenBank/DDBJ databases">
        <authorList>
            <person name="Hassan Y.I."/>
            <person name="Lepp D."/>
            <person name="Zhou T."/>
        </authorList>
    </citation>
    <scope>NUCLEOTIDE SEQUENCE [LARGE SCALE GENOMIC DNA]</scope>
    <source>
        <strain evidence="2 3">IFO13584</strain>
    </source>
</reference>
<sequence>MKGVIAAVLNAWAVWVPILGGTMASVQTLWQLDLYLRVGLMLAGATFSLLAASHFLGRLCATRTGFPNAQQKAALRRKAWLSRGAIILATAALIVLVRVVFDLSAIQYWQPRDAAGDKAIIYASLAGAEQVSVSLPPNGGCLVGDLAGRAGADWIPAGLGTSNPGIIIRNFAFPEAVAVNCRPGTMTSELVVDALPPPPVKPLSGADASRWHSIFLIWGVLLCALGLAWFQYRSRASV</sequence>
<feature type="transmembrane region" description="Helical" evidence="1">
    <location>
        <begin position="80"/>
        <end position="101"/>
    </location>
</feature>
<dbReference type="EMBL" id="JQGC01000014">
    <property type="protein sequence ID" value="KFL30354.1"/>
    <property type="molecule type" value="Genomic_DNA"/>
</dbReference>